<evidence type="ECO:0000313" key="2">
    <source>
        <dbReference type="WBParaSite" id="PSU_v2.g15264.t1"/>
    </source>
</evidence>
<name>A0A914Y734_9BILA</name>
<dbReference type="AlphaFoldDB" id="A0A914Y734"/>
<proteinExistence type="predicted"/>
<dbReference type="Gene3D" id="2.60.40.10">
    <property type="entry name" value="Immunoglobulins"/>
    <property type="match status" value="1"/>
</dbReference>
<accession>A0A914Y734</accession>
<keyword evidence="1" id="KW-1185">Reference proteome</keyword>
<sequence length="74" mass="8096">MILVVDWLLKLNVRIMLSELTVEIVRNSGSPKEDKLVVCTKEAAADAKDAMAIFKAGEANDMQTVALHADAIRI</sequence>
<reference evidence="2" key="1">
    <citation type="submission" date="2022-11" db="UniProtKB">
        <authorList>
            <consortium name="WormBaseParasite"/>
        </authorList>
    </citation>
    <scope>IDENTIFICATION</scope>
</reference>
<dbReference type="WBParaSite" id="PSU_v2.g15264.t1">
    <property type="protein sequence ID" value="PSU_v2.g15264.t1"/>
    <property type="gene ID" value="PSU_v2.g15264"/>
</dbReference>
<protein>
    <submittedName>
        <fullName evidence="2">Uncharacterized protein</fullName>
    </submittedName>
</protein>
<dbReference type="Proteomes" id="UP000887577">
    <property type="component" value="Unplaced"/>
</dbReference>
<dbReference type="InterPro" id="IPR013783">
    <property type="entry name" value="Ig-like_fold"/>
</dbReference>
<organism evidence="1 2">
    <name type="scientific">Panagrolaimus superbus</name>
    <dbReference type="NCBI Taxonomy" id="310955"/>
    <lineage>
        <taxon>Eukaryota</taxon>
        <taxon>Metazoa</taxon>
        <taxon>Ecdysozoa</taxon>
        <taxon>Nematoda</taxon>
        <taxon>Chromadorea</taxon>
        <taxon>Rhabditida</taxon>
        <taxon>Tylenchina</taxon>
        <taxon>Panagrolaimomorpha</taxon>
        <taxon>Panagrolaimoidea</taxon>
        <taxon>Panagrolaimidae</taxon>
        <taxon>Panagrolaimus</taxon>
    </lineage>
</organism>
<evidence type="ECO:0000313" key="1">
    <source>
        <dbReference type="Proteomes" id="UP000887577"/>
    </source>
</evidence>